<accession>A0A2W7I4K9</accession>
<evidence type="ECO:0000313" key="1">
    <source>
        <dbReference type="EMBL" id="PZW40372.1"/>
    </source>
</evidence>
<evidence type="ECO:0000313" key="2">
    <source>
        <dbReference type="Proteomes" id="UP000249688"/>
    </source>
</evidence>
<comment type="caution">
    <text evidence="1">The sequence shown here is derived from an EMBL/GenBank/DDBJ whole genome shotgun (WGS) entry which is preliminary data.</text>
</comment>
<sequence>MIAGAYDWTDDMLKIKSMQKKFRDSFNGTEINPARWEIGATGGGITHTVADGAVTISTGTTLDDELTLTSRTTFTIPLRVMVAVNMSQRIVGQSVWLELVSIDPTTAQPDGRSVAAWRLDGASATLANYEVQSEGAPRLGSTSGSTIPTTAPAGWSVLELEPTNDECYFHGRLLDTTAARSNSYVRHQQIPEPNALYRFRIRVRNRQFISGISAVANNGSGAVRITRAAHGFATNDVVTVADVSGVPGANGTFTITVIDANSFDLVGSTFTGAYLNTGWASISRNLAPVSNTDIKVQFVTIADYAELTTEITAGRGQSVAGQGLGVNVLSTIPPSVTPVGGQARNTSGAVPVLAATGYSANPVAVTTARGVDLLATLIGALVTKPYAIPEADWQYAAAAGGIINTTDVVLRAAAAAGIRNYVTSIDIRNAHATIATEVVIKDGATVIWRQLLAAAMPAPVEITFPTPLRGTAATAMNVACITTGAQVYVNAQGFAAP</sequence>
<keyword evidence="2" id="KW-1185">Reference proteome</keyword>
<dbReference type="AlphaFoldDB" id="A0A2W7I4K9"/>
<dbReference type="OrthoDB" id="7232339at2"/>
<dbReference type="RefSeq" id="WP_111399733.1">
    <property type="nucleotide sequence ID" value="NZ_QKYU01000024.1"/>
</dbReference>
<organism evidence="1 2">
    <name type="scientific">Humitalea rosea</name>
    <dbReference type="NCBI Taxonomy" id="990373"/>
    <lineage>
        <taxon>Bacteria</taxon>
        <taxon>Pseudomonadati</taxon>
        <taxon>Pseudomonadota</taxon>
        <taxon>Alphaproteobacteria</taxon>
        <taxon>Acetobacterales</taxon>
        <taxon>Roseomonadaceae</taxon>
        <taxon>Humitalea</taxon>
    </lineage>
</organism>
<protein>
    <submittedName>
        <fullName evidence="1">Ubiquitin-activating enzyme E1-like protein</fullName>
    </submittedName>
</protein>
<name>A0A2W7I4K9_9PROT</name>
<gene>
    <name evidence="1" type="ORF">C8P66_12411</name>
</gene>
<dbReference type="EMBL" id="QKYU01000024">
    <property type="protein sequence ID" value="PZW40372.1"/>
    <property type="molecule type" value="Genomic_DNA"/>
</dbReference>
<proteinExistence type="predicted"/>
<dbReference type="InterPro" id="IPR023366">
    <property type="entry name" value="ATP_synth_asu-like_sf"/>
</dbReference>
<dbReference type="Gene3D" id="2.40.30.20">
    <property type="match status" value="1"/>
</dbReference>
<reference evidence="1 2" key="1">
    <citation type="submission" date="2018-06" db="EMBL/GenBank/DDBJ databases">
        <title>Genomic Encyclopedia of Archaeal and Bacterial Type Strains, Phase II (KMG-II): from individual species to whole genera.</title>
        <authorList>
            <person name="Goeker M."/>
        </authorList>
    </citation>
    <scope>NUCLEOTIDE SEQUENCE [LARGE SCALE GENOMIC DNA]</scope>
    <source>
        <strain evidence="1 2">DSM 24525</strain>
    </source>
</reference>
<dbReference type="Proteomes" id="UP000249688">
    <property type="component" value="Unassembled WGS sequence"/>
</dbReference>